<proteinExistence type="predicted"/>
<dbReference type="PROSITE" id="PS01124">
    <property type="entry name" value="HTH_ARAC_FAMILY_2"/>
    <property type="match status" value="1"/>
</dbReference>
<gene>
    <name evidence="5" type="ORF">HYG85_03965</name>
</gene>
<dbReference type="Gene3D" id="1.10.10.60">
    <property type="entry name" value="Homeodomain-like"/>
    <property type="match status" value="2"/>
</dbReference>
<dbReference type="AlphaFoldDB" id="A0A8J8M898"/>
<evidence type="ECO:0000256" key="1">
    <source>
        <dbReference type="ARBA" id="ARBA00023015"/>
    </source>
</evidence>
<dbReference type="PRINTS" id="PR00032">
    <property type="entry name" value="HTHARAC"/>
</dbReference>
<evidence type="ECO:0000256" key="2">
    <source>
        <dbReference type="ARBA" id="ARBA00023125"/>
    </source>
</evidence>
<dbReference type="InterPro" id="IPR020449">
    <property type="entry name" value="Tscrpt_reg_AraC-type_HTH"/>
</dbReference>
<dbReference type="PANTHER" id="PTHR43280">
    <property type="entry name" value="ARAC-FAMILY TRANSCRIPTIONAL REGULATOR"/>
    <property type="match status" value="1"/>
</dbReference>
<dbReference type="SUPFAM" id="SSF46689">
    <property type="entry name" value="Homeodomain-like"/>
    <property type="match status" value="2"/>
</dbReference>
<accession>A0A8J8M898</accession>
<feature type="domain" description="HTH araC/xylS-type" evidence="4">
    <location>
        <begin position="223"/>
        <end position="321"/>
    </location>
</feature>
<dbReference type="PROSITE" id="PS00041">
    <property type="entry name" value="HTH_ARAC_FAMILY_1"/>
    <property type="match status" value="1"/>
</dbReference>
<dbReference type="PANTHER" id="PTHR43280:SF2">
    <property type="entry name" value="HTH-TYPE TRANSCRIPTIONAL REGULATOR EXSA"/>
    <property type="match status" value="1"/>
</dbReference>
<dbReference type="Pfam" id="PF12833">
    <property type="entry name" value="HTH_18"/>
    <property type="match status" value="1"/>
</dbReference>
<dbReference type="InterPro" id="IPR018062">
    <property type="entry name" value="HTH_AraC-typ_CS"/>
</dbReference>
<dbReference type="InterPro" id="IPR018060">
    <property type="entry name" value="HTH_AraC"/>
</dbReference>
<keyword evidence="6" id="KW-1185">Reference proteome</keyword>
<protein>
    <submittedName>
        <fullName evidence="5">Helix-turn-helix transcriptional regulator</fullName>
    </submittedName>
</protein>
<dbReference type="SMART" id="SM00342">
    <property type="entry name" value="HTH_ARAC"/>
    <property type="match status" value="1"/>
</dbReference>
<name>A0A8J8M898_9FIRM</name>
<keyword evidence="1" id="KW-0805">Transcription regulation</keyword>
<evidence type="ECO:0000256" key="3">
    <source>
        <dbReference type="ARBA" id="ARBA00023163"/>
    </source>
</evidence>
<dbReference type="EMBL" id="CP058561">
    <property type="protein sequence ID" value="QUH28113.1"/>
    <property type="molecule type" value="Genomic_DNA"/>
</dbReference>
<reference evidence="5 6" key="1">
    <citation type="submission" date="2020-07" db="EMBL/GenBank/DDBJ databases">
        <title>Vallitalea guaymasensis genome.</title>
        <authorList>
            <person name="Postec A."/>
        </authorList>
    </citation>
    <scope>NUCLEOTIDE SEQUENCE [LARGE SCALE GENOMIC DNA]</scope>
    <source>
        <strain evidence="5 6">Ra1766G1</strain>
    </source>
</reference>
<dbReference type="KEGG" id="vgu:HYG85_03965"/>
<dbReference type="GO" id="GO:0043565">
    <property type="term" value="F:sequence-specific DNA binding"/>
    <property type="evidence" value="ECO:0007669"/>
    <property type="project" value="InterPro"/>
</dbReference>
<evidence type="ECO:0000313" key="6">
    <source>
        <dbReference type="Proteomes" id="UP000677305"/>
    </source>
</evidence>
<sequence>MINNNLEQVMNDPMLFKLYDIKNVTEDIIECIVKEQYGKGKILFITIEEGIFVEYSDCYFHYIDNSDVKFNKDIITMYQMLEGNAIMNINDKKSIIVKKGDIFNFAGNNQFSSFDGDYKNLVSISIFGYYECIQRFFLGFFKDDTIVKDYYSHMKSIDGGLVYKNNLILEKLFLELFESVKDNNNYLIKLKALEIMYHGMTHHAKYVDVKRKEYDQYYIKRVYEVKNYLDENWNKKISLEEIAQLHNINKTYLKEIFKDSFDISPHKYVIKIRLSKSKDLLDNRNLKITEIASMTGFSSASRYSESFKNFFGYLPSEYRKNSSSNREQ</sequence>
<dbReference type="InterPro" id="IPR009057">
    <property type="entry name" value="Homeodomain-like_sf"/>
</dbReference>
<evidence type="ECO:0000313" key="5">
    <source>
        <dbReference type="EMBL" id="QUH28113.1"/>
    </source>
</evidence>
<keyword evidence="2" id="KW-0238">DNA-binding</keyword>
<dbReference type="RefSeq" id="WP_212692380.1">
    <property type="nucleotide sequence ID" value="NZ_CP058561.1"/>
</dbReference>
<dbReference type="Proteomes" id="UP000677305">
    <property type="component" value="Chromosome"/>
</dbReference>
<keyword evidence="3" id="KW-0804">Transcription</keyword>
<evidence type="ECO:0000259" key="4">
    <source>
        <dbReference type="PROSITE" id="PS01124"/>
    </source>
</evidence>
<dbReference type="GO" id="GO:0003700">
    <property type="term" value="F:DNA-binding transcription factor activity"/>
    <property type="evidence" value="ECO:0007669"/>
    <property type="project" value="InterPro"/>
</dbReference>
<organism evidence="5 6">
    <name type="scientific">Vallitalea guaymasensis</name>
    <dbReference type="NCBI Taxonomy" id="1185412"/>
    <lineage>
        <taxon>Bacteria</taxon>
        <taxon>Bacillati</taxon>
        <taxon>Bacillota</taxon>
        <taxon>Clostridia</taxon>
        <taxon>Lachnospirales</taxon>
        <taxon>Vallitaleaceae</taxon>
        <taxon>Vallitalea</taxon>
    </lineage>
</organism>